<organism evidence="4">
    <name type="scientific">Gongylonema pulchrum</name>
    <dbReference type="NCBI Taxonomy" id="637853"/>
    <lineage>
        <taxon>Eukaryota</taxon>
        <taxon>Metazoa</taxon>
        <taxon>Ecdysozoa</taxon>
        <taxon>Nematoda</taxon>
        <taxon>Chromadorea</taxon>
        <taxon>Rhabditida</taxon>
        <taxon>Spirurina</taxon>
        <taxon>Spiruromorpha</taxon>
        <taxon>Spiruroidea</taxon>
        <taxon>Gongylonematidae</taxon>
        <taxon>Gongylonema</taxon>
    </lineage>
</organism>
<accession>A0A183EQK6</accession>
<evidence type="ECO:0000313" key="4">
    <source>
        <dbReference type="WBParaSite" id="GPUH_0002327601-mRNA-1"/>
    </source>
</evidence>
<feature type="compositionally biased region" description="Basic and acidic residues" evidence="1">
    <location>
        <begin position="41"/>
        <end position="52"/>
    </location>
</feature>
<evidence type="ECO:0000313" key="3">
    <source>
        <dbReference type="Proteomes" id="UP000271098"/>
    </source>
</evidence>
<name>A0A183EQK6_9BILA</name>
<evidence type="ECO:0000313" key="2">
    <source>
        <dbReference type="EMBL" id="VDN41203.1"/>
    </source>
</evidence>
<gene>
    <name evidence="2" type="ORF">GPUH_LOCUS23247</name>
</gene>
<dbReference type="WBParaSite" id="GPUH_0002327601-mRNA-1">
    <property type="protein sequence ID" value="GPUH_0002327601-mRNA-1"/>
    <property type="gene ID" value="GPUH_0002327601"/>
</dbReference>
<protein>
    <submittedName>
        <fullName evidence="2 4">Uncharacterized protein</fullName>
    </submittedName>
</protein>
<sequence>MISEERNGSSSSGKSKETETASKAAGELESEKSGPMLPDEGSSKKSERKQLNENDVVVLDDEPLFMAGEDLLMDTPGMNFISSSAVHHCYHLWLFS</sequence>
<reference evidence="4" key="1">
    <citation type="submission" date="2016-06" db="UniProtKB">
        <authorList>
            <consortium name="WormBaseParasite"/>
        </authorList>
    </citation>
    <scope>IDENTIFICATION</scope>
</reference>
<dbReference type="Proteomes" id="UP000271098">
    <property type="component" value="Unassembled WGS sequence"/>
</dbReference>
<dbReference type="EMBL" id="UYRT01097252">
    <property type="protein sequence ID" value="VDN41203.1"/>
    <property type="molecule type" value="Genomic_DNA"/>
</dbReference>
<evidence type="ECO:0000256" key="1">
    <source>
        <dbReference type="SAM" id="MobiDB-lite"/>
    </source>
</evidence>
<feature type="region of interest" description="Disordered" evidence="1">
    <location>
        <begin position="1"/>
        <end position="55"/>
    </location>
</feature>
<proteinExistence type="predicted"/>
<reference evidence="2 3" key="2">
    <citation type="submission" date="2018-11" db="EMBL/GenBank/DDBJ databases">
        <authorList>
            <consortium name="Pathogen Informatics"/>
        </authorList>
    </citation>
    <scope>NUCLEOTIDE SEQUENCE [LARGE SCALE GENOMIC DNA]</scope>
</reference>
<dbReference type="AlphaFoldDB" id="A0A183EQK6"/>
<keyword evidence="3" id="KW-1185">Reference proteome</keyword>